<evidence type="ECO:0000256" key="1">
    <source>
        <dbReference type="SAM" id="SignalP"/>
    </source>
</evidence>
<comment type="caution">
    <text evidence="2">The sequence shown here is derived from an EMBL/GenBank/DDBJ whole genome shotgun (WGS) entry which is preliminary data.</text>
</comment>
<evidence type="ECO:0008006" key="4">
    <source>
        <dbReference type="Google" id="ProtNLM"/>
    </source>
</evidence>
<feature type="signal peptide" evidence="1">
    <location>
        <begin position="1"/>
        <end position="22"/>
    </location>
</feature>
<evidence type="ECO:0000313" key="3">
    <source>
        <dbReference type="Proteomes" id="UP001595705"/>
    </source>
</evidence>
<proteinExistence type="predicted"/>
<dbReference type="EMBL" id="JBHRYA010000002">
    <property type="protein sequence ID" value="MFC3715149.1"/>
    <property type="molecule type" value="Genomic_DNA"/>
</dbReference>
<gene>
    <name evidence="2" type="ORF">ACFONC_03165</name>
</gene>
<reference evidence="3" key="1">
    <citation type="journal article" date="2019" name="Int. J. Syst. Evol. Microbiol.">
        <title>The Global Catalogue of Microorganisms (GCM) 10K type strain sequencing project: providing services to taxonomists for standard genome sequencing and annotation.</title>
        <authorList>
            <consortium name="The Broad Institute Genomics Platform"/>
            <consortium name="The Broad Institute Genome Sequencing Center for Infectious Disease"/>
            <person name="Wu L."/>
            <person name="Ma J."/>
        </authorList>
    </citation>
    <scope>NUCLEOTIDE SEQUENCE [LARGE SCALE GENOMIC DNA]</scope>
    <source>
        <strain evidence="3">KCTC 42441</strain>
    </source>
</reference>
<name>A0ABV7XIM6_9GAMM</name>
<dbReference type="RefSeq" id="WP_386742250.1">
    <property type="nucleotide sequence ID" value="NZ_JBHRYA010000002.1"/>
</dbReference>
<accession>A0ABV7XIM6</accession>
<keyword evidence="1" id="KW-0732">Signal</keyword>
<sequence length="95" mass="9996">MTMKTMLLASAAAALFAGLLSGCSKDDVATPPGVLSGPIPDCNQLTSNSEKMKAYLAAADADCEAAQTFDERTKRIGCQIKQKASTCPSNQSFKY</sequence>
<evidence type="ECO:0000313" key="2">
    <source>
        <dbReference type="EMBL" id="MFC3715149.1"/>
    </source>
</evidence>
<protein>
    <recommendedName>
        <fullName evidence="4">EexN family lipoprotein</fullName>
    </recommendedName>
</protein>
<feature type="chain" id="PRO_5046791456" description="EexN family lipoprotein" evidence="1">
    <location>
        <begin position="23"/>
        <end position="95"/>
    </location>
</feature>
<organism evidence="2 3">
    <name type="scientific">Luteimonas soli</name>
    <dbReference type="NCBI Taxonomy" id="1648966"/>
    <lineage>
        <taxon>Bacteria</taxon>
        <taxon>Pseudomonadati</taxon>
        <taxon>Pseudomonadota</taxon>
        <taxon>Gammaproteobacteria</taxon>
        <taxon>Lysobacterales</taxon>
        <taxon>Lysobacteraceae</taxon>
        <taxon>Luteimonas</taxon>
    </lineage>
</organism>
<dbReference type="Proteomes" id="UP001595705">
    <property type="component" value="Unassembled WGS sequence"/>
</dbReference>
<keyword evidence="3" id="KW-1185">Reference proteome</keyword>
<dbReference type="PROSITE" id="PS51257">
    <property type="entry name" value="PROKAR_LIPOPROTEIN"/>
    <property type="match status" value="1"/>
</dbReference>